<keyword evidence="3" id="KW-0813">Transport</keyword>
<evidence type="ECO:0000313" key="9">
    <source>
        <dbReference type="EMBL" id="UPL15799.1"/>
    </source>
</evidence>
<evidence type="ECO:0000256" key="1">
    <source>
        <dbReference type="ARBA" id="ARBA00003041"/>
    </source>
</evidence>
<evidence type="ECO:0000259" key="8">
    <source>
        <dbReference type="Pfam" id="PF02108"/>
    </source>
</evidence>
<keyword evidence="5" id="KW-0653">Protein transport</keyword>
<comment type="similarity">
    <text evidence="2">Belongs to the FliH family.</text>
</comment>
<evidence type="ECO:0000256" key="2">
    <source>
        <dbReference type="ARBA" id="ARBA00006602"/>
    </source>
</evidence>
<feature type="compositionally biased region" description="Acidic residues" evidence="7">
    <location>
        <begin position="207"/>
        <end position="218"/>
    </location>
</feature>
<dbReference type="Pfam" id="PF02108">
    <property type="entry name" value="FliH"/>
    <property type="match status" value="1"/>
</dbReference>
<sequence length="218" mass="23305">MTLSDTAFTPLVVPRVGETPTDVRDEAARARTRGYAEGFAEGRRIALDEARAQRAAEAERLQQDRDARAVRYESALTALDDARSAVADRVRTTSALSADRIEELAVELAAAILGAELSDPARSAAHALRRALAQMPVDRWTRVAVHPRDGEILRADADAVAALHGVEMIDDASVSPGGAIVQIADGAVDVRVTEALRRASDALSGEDRDDDTDREALA</sequence>
<keyword evidence="9" id="KW-0966">Cell projection</keyword>
<keyword evidence="9" id="KW-0969">Cilium</keyword>
<keyword evidence="6" id="KW-1006">Bacterial flagellum protein export</keyword>
<dbReference type="RefSeq" id="WP_247956284.1">
    <property type="nucleotide sequence ID" value="NZ_CP078077.1"/>
</dbReference>
<protein>
    <submittedName>
        <fullName evidence="9">Flagellar assembly protein FliH</fullName>
    </submittedName>
</protein>
<keyword evidence="9" id="KW-0282">Flagellum</keyword>
<dbReference type="PANTHER" id="PTHR34982:SF1">
    <property type="entry name" value="FLAGELLAR ASSEMBLY PROTEIN FLIH"/>
    <property type="match status" value="1"/>
</dbReference>
<feature type="region of interest" description="Disordered" evidence="7">
    <location>
        <begin position="199"/>
        <end position="218"/>
    </location>
</feature>
<evidence type="ECO:0000256" key="6">
    <source>
        <dbReference type="ARBA" id="ARBA00023225"/>
    </source>
</evidence>
<evidence type="ECO:0000256" key="5">
    <source>
        <dbReference type="ARBA" id="ARBA00022927"/>
    </source>
</evidence>
<feature type="domain" description="Flagellar assembly protein FliH/Type III secretion system HrpE" evidence="8">
    <location>
        <begin position="76"/>
        <end position="197"/>
    </location>
</feature>
<comment type="function">
    <text evidence="1">Needed for flagellar regrowth and assembly.</text>
</comment>
<dbReference type="InterPro" id="IPR018035">
    <property type="entry name" value="Flagellar_FliH/T3SS_HrpE"/>
</dbReference>
<evidence type="ECO:0000256" key="4">
    <source>
        <dbReference type="ARBA" id="ARBA00022795"/>
    </source>
</evidence>
<evidence type="ECO:0000256" key="7">
    <source>
        <dbReference type="SAM" id="MobiDB-lite"/>
    </source>
</evidence>
<dbReference type="PANTHER" id="PTHR34982">
    <property type="entry name" value="YOP PROTEINS TRANSLOCATION PROTEIN L"/>
    <property type="match status" value="1"/>
</dbReference>
<dbReference type="InterPro" id="IPR051472">
    <property type="entry name" value="T3SS_Stator/FliH"/>
</dbReference>
<gene>
    <name evidence="9" type="ORF">KV396_15525</name>
</gene>
<reference evidence="9 10" key="1">
    <citation type="submission" date="2021-06" db="EMBL/GenBank/DDBJ databases">
        <title>Genome-based taxonomic framework of Microbacterium strains isolated from marine environment, the description of four new species and reclassification of four preexisting species.</title>
        <authorList>
            <person name="Lee S.D."/>
            <person name="Kim S.-M."/>
            <person name="Byeon Y.-S."/>
            <person name="Yang H.L."/>
            <person name="Kim I.S."/>
        </authorList>
    </citation>
    <scope>NUCLEOTIDE SEQUENCE [LARGE SCALE GENOMIC DNA]</scope>
    <source>
        <strain evidence="9 10">SSW1-36</strain>
    </source>
</reference>
<name>A0ABY4ISP0_9MICO</name>
<proteinExistence type="inferred from homology"/>
<evidence type="ECO:0000313" key="10">
    <source>
        <dbReference type="Proteomes" id="UP000831963"/>
    </source>
</evidence>
<dbReference type="EMBL" id="CP078077">
    <property type="protein sequence ID" value="UPL15799.1"/>
    <property type="molecule type" value="Genomic_DNA"/>
</dbReference>
<accession>A0ABY4ISP0</accession>
<keyword evidence="10" id="KW-1185">Reference proteome</keyword>
<organism evidence="9 10">
    <name type="scientific">Microbacterium galbinum</name>
    <dbReference type="NCBI Taxonomy" id="2851646"/>
    <lineage>
        <taxon>Bacteria</taxon>
        <taxon>Bacillati</taxon>
        <taxon>Actinomycetota</taxon>
        <taxon>Actinomycetes</taxon>
        <taxon>Micrococcales</taxon>
        <taxon>Microbacteriaceae</taxon>
        <taxon>Microbacterium</taxon>
    </lineage>
</organism>
<dbReference type="Proteomes" id="UP000831963">
    <property type="component" value="Chromosome"/>
</dbReference>
<keyword evidence="4" id="KW-1005">Bacterial flagellum biogenesis</keyword>
<evidence type="ECO:0000256" key="3">
    <source>
        <dbReference type="ARBA" id="ARBA00022448"/>
    </source>
</evidence>